<proteinExistence type="predicted"/>
<accession>A0AAN9UEZ8</accession>
<protein>
    <submittedName>
        <fullName evidence="2">Uncharacterized protein</fullName>
    </submittedName>
</protein>
<evidence type="ECO:0000313" key="2">
    <source>
        <dbReference type="EMBL" id="KAK7746482.1"/>
    </source>
</evidence>
<dbReference type="EMBL" id="JAJSPL020000006">
    <property type="protein sequence ID" value="KAK7746482.1"/>
    <property type="molecule type" value="Genomic_DNA"/>
</dbReference>
<reference evidence="2 3" key="1">
    <citation type="journal article" date="2023" name="PLoS ONE">
        <title>Cytospora paraplurivora sp. nov. isolated from orchards with fruit tree decline syndrome in Ontario, Canada.</title>
        <authorList>
            <person name="Ilyukhin E."/>
            <person name="Nguyen H.D.T."/>
            <person name="Castle A.J."/>
            <person name="Ellouze W."/>
        </authorList>
    </citation>
    <scope>NUCLEOTIDE SEQUENCE [LARGE SCALE GENOMIC DNA]</scope>
    <source>
        <strain evidence="2 3">FDS-564</strain>
    </source>
</reference>
<evidence type="ECO:0000313" key="3">
    <source>
        <dbReference type="Proteomes" id="UP001320245"/>
    </source>
</evidence>
<sequence>MDFDLSMCDFSEMLPMFPGTDADAASRHDPQPPSPGTQYLKNGLDGNGYLDNTELSSGHELGVQIASIPTPMSLGLGHRSCPQGEMMGLGPRTPTQNIAAVSILPLIEIAHQLEVHIARQSQDLYVTLGIVRSALQELQVVTDRKPPHQQRQTGWMECVVANQISDLLGEACDLTVGPEATTSPQQRSRVASDGRGFGSGAFGLGTAAALNQVDENDRRAMQAVMVQRQVKRATAVVQRLRSQKKTLIAGGQHAVVDDIGNGSDESGSKGNIDELTLQQASPSVLGLADVEHRLDGLVETLKKYADIGLDC</sequence>
<dbReference type="Proteomes" id="UP001320245">
    <property type="component" value="Unassembled WGS sequence"/>
</dbReference>
<organism evidence="2 3">
    <name type="scientific">Cytospora paraplurivora</name>
    <dbReference type="NCBI Taxonomy" id="2898453"/>
    <lineage>
        <taxon>Eukaryota</taxon>
        <taxon>Fungi</taxon>
        <taxon>Dikarya</taxon>
        <taxon>Ascomycota</taxon>
        <taxon>Pezizomycotina</taxon>
        <taxon>Sordariomycetes</taxon>
        <taxon>Sordariomycetidae</taxon>
        <taxon>Diaporthales</taxon>
        <taxon>Cytosporaceae</taxon>
        <taxon>Cytospora</taxon>
    </lineage>
</organism>
<keyword evidence="3" id="KW-1185">Reference proteome</keyword>
<dbReference type="AlphaFoldDB" id="A0AAN9UEZ8"/>
<feature type="region of interest" description="Disordered" evidence="1">
    <location>
        <begin position="19"/>
        <end position="45"/>
    </location>
</feature>
<comment type="caution">
    <text evidence="2">The sequence shown here is derived from an EMBL/GenBank/DDBJ whole genome shotgun (WGS) entry which is preliminary data.</text>
</comment>
<evidence type="ECO:0000256" key="1">
    <source>
        <dbReference type="SAM" id="MobiDB-lite"/>
    </source>
</evidence>
<gene>
    <name evidence="2" type="ORF">SLS53_002441</name>
</gene>
<name>A0AAN9UEZ8_9PEZI</name>